<dbReference type="PANTHER" id="PTHR13696:SF99">
    <property type="entry name" value="COBYRINIC ACID AC-DIAMIDE SYNTHASE"/>
    <property type="match status" value="1"/>
</dbReference>
<dbReference type="InterPro" id="IPR050678">
    <property type="entry name" value="DNA_Partitioning_ATPase"/>
</dbReference>
<dbReference type="OrthoDB" id="13037at10239"/>
<dbReference type="InterPro" id="IPR027417">
    <property type="entry name" value="P-loop_NTPase"/>
</dbReference>
<feature type="domain" description="CobQ/CobB/MinD/ParA nucleotide binding" evidence="1">
    <location>
        <begin position="5"/>
        <end position="168"/>
    </location>
</feature>
<dbReference type="PIRSF" id="PIRSF009320">
    <property type="entry name" value="Nuc_binding_HP_1000"/>
    <property type="match status" value="1"/>
</dbReference>
<accession>A0A127KPD2</accession>
<gene>
    <name evidence="2" type="ORF">PBI_CATALINA_37</name>
</gene>
<evidence type="ECO:0000313" key="3">
    <source>
        <dbReference type="Proteomes" id="UP000201448"/>
    </source>
</evidence>
<dbReference type="Gene3D" id="3.40.50.300">
    <property type="entry name" value="P-loop containing nucleotide triphosphate hydrolases"/>
    <property type="match status" value="1"/>
</dbReference>
<dbReference type="KEGG" id="vg:29122787"/>
<evidence type="ECO:0000313" key="2">
    <source>
        <dbReference type="EMBL" id="AMO43804.1"/>
    </source>
</evidence>
<dbReference type="PANTHER" id="PTHR13696">
    <property type="entry name" value="P-LOOP CONTAINING NUCLEOSIDE TRIPHOSPHATE HYDROLASE"/>
    <property type="match status" value="1"/>
</dbReference>
<proteinExistence type="predicted"/>
<organism evidence="2 3">
    <name type="scientific">Mycobacterium phage Catalina</name>
    <dbReference type="NCBI Taxonomy" id="1792253"/>
    <lineage>
        <taxon>Viruses</taxon>
        <taxon>Duplodnaviria</taxon>
        <taxon>Heunggongvirae</taxon>
        <taxon>Uroviricota</taxon>
        <taxon>Caudoviricetes</taxon>
        <taxon>Fromanvirus</taxon>
        <taxon>Fromanvirus packman</taxon>
    </lineage>
</organism>
<dbReference type="InterPro" id="IPR002586">
    <property type="entry name" value="CobQ/CobB/MinD/ParA_Nub-bd_dom"/>
</dbReference>
<dbReference type="Proteomes" id="UP000201448">
    <property type="component" value="Segment"/>
</dbReference>
<evidence type="ECO:0000259" key="1">
    <source>
        <dbReference type="Pfam" id="PF01656"/>
    </source>
</evidence>
<reference evidence="2 3" key="1">
    <citation type="submission" date="2016-01" db="EMBL/GenBank/DDBJ databases">
        <authorList>
            <person name="Cotto-Rosario A."/>
            <person name="Gomez-Fuentes N."/>
            <person name="Berrios-Ruiz J."/>
            <person name="Caceres-Velazquez C."/>
            <person name="Casiano-Real M."/>
            <person name="Cotto-Berrios I."/>
            <person name="Crespo-Vega V."/>
            <person name="DeJesus-David M."/>
            <person name="DelToro-Sanchez C.J."/>
            <person name="Diaz-Morales C.J."/>
            <person name="Espada-Ramos M."/>
            <person name="Feliciano-Torres M.J."/>
            <person name="Fernandez-Rodriguez P.M."/>
            <person name="Fernandez-Martinez M."/>
            <person name="Figueroa-Concepcion D."/>
            <person name="Figueroa-Bermudez M.L."/>
            <person name="Garcia-Delgado K."/>
            <person name="Nunez-Rodriguez C."/>
            <person name="Quiles-Santiago A.M."/>
            <person name="Rodriguez-Gonzalez A."/>
            <person name="Santiago-Burgos D."/>
            <person name="Solivan-Perez E."/>
            <person name="Torres-Vazquez A."/>
            <person name="Verdejo-Lopez V."/>
            <person name="Vazquez E."/>
            <person name="Rubin M.R."/>
            <person name="Ware V.C."/>
            <person name="Bradley K.W."/>
            <person name="Asai D.J."/>
            <person name="Bowman C.A."/>
            <person name="Russell D.A."/>
            <person name="Pope W.H."/>
            <person name="Jacobs-Sera D."/>
            <person name="Hendrix R.W."/>
            <person name="Hatfull G.F."/>
        </authorList>
    </citation>
    <scope>NUCLEOTIDE SEQUENCE [LARGE SCALE GENOMIC DNA]</scope>
</reference>
<protein>
    <submittedName>
        <fullName evidence="2">ParA-like dsDNA partitioning protein</fullName>
    </submittedName>
</protein>
<dbReference type="CDD" id="cd02042">
    <property type="entry name" value="ParAB_family"/>
    <property type="match status" value="1"/>
</dbReference>
<dbReference type="SUPFAM" id="SSF52540">
    <property type="entry name" value="P-loop containing nucleoside triphosphate hydrolases"/>
    <property type="match status" value="1"/>
</dbReference>
<name>A0A127KPD2_9CAUD</name>
<dbReference type="GeneID" id="29122787"/>
<dbReference type="RefSeq" id="YP_009301859.1">
    <property type="nucleotide sequence ID" value="NC_031238.1"/>
</dbReference>
<sequence>MTTIISIVHTKGGVGKTTSAIYLASAAARSGLETLVIDSDEQYSASVWAEEAAQRGIGFPFAVTKNPNNVDWDSKELVLIDTPPGTSTRIDWAVEQADLILIPCGCSPIEVERVWPTLEMTAGKPSAVLLTQVDLRAKLGAQVRALLSRESVPTLDTVIPQRQNIRKAFGTLPIDLGAYWDAWRELEAVVVGV</sequence>
<dbReference type="EMBL" id="KU613353">
    <property type="protein sequence ID" value="AMO43804.1"/>
    <property type="molecule type" value="Genomic_DNA"/>
</dbReference>
<dbReference type="Pfam" id="PF01656">
    <property type="entry name" value="CbiA"/>
    <property type="match status" value="1"/>
</dbReference>